<evidence type="ECO:0000313" key="3">
    <source>
        <dbReference type="EMBL" id="EHO40095.1"/>
    </source>
</evidence>
<gene>
    <name evidence="2" type="ORF">Cabys_3266</name>
    <name evidence="3" type="ORF">Calab_0450</name>
</gene>
<evidence type="ECO:0000313" key="5">
    <source>
        <dbReference type="Proteomes" id="UP000183868"/>
    </source>
</evidence>
<evidence type="ECO:0008006" key="6">
    <source>
        <dbReference type="Google" id="ProtNLM"/>
    </source>
</evidence>
<dbReference type="HOGENOM" id="CLU_1709838_0_0_0"/>
<feature type="transmembrane region" description="Helical" evidence="1">
    <location>
        <begin position="82"/>
        <end position="100"/>
    </location>
</feature>
<dbReference type="RefSeq" id="WP_006927015.1">
    <property type="nucleotide sequence ID" value="NZ_CM001402.1"/>
</dbReference>
<evidence type="ECO:0000256" key="1">
    <source>
        <dbReference type="SAM" id="Phobius"/>
    </source>
</evidence>
<reference evidence="3 4" key="1">
    <citation type="submission" date="2011-09" db="EMBL/GenBank/DDBJ databases">
        <title>The permanent draft genome of Caldithrix abyssi DSM 13497.</title>
        <authorList>
            <consortium name="US DOE Joint Genome Institute (JGI-PGF)"/>
            <person name="Lucas S."/>
            <person name="Han J."/>
            <person name="Lapidus A."/>
            <person name="Bruce D."/>
            <person name="Goodwin L."/>
            <person name="Pitluck S."/>
            <person name="Peters L."/>
            <person name="Kyrpides N."/>
            <person name="Mavromatis K."/>
            <person name="Ivanova N."/>
            <person name="Mikhailova N."/>
            <person name="Chertkov O."/>
            <person name="Detter J.C."/>
            <person name="Tapia R."/>
            <person name="Han C."/>
            <person name="Land M."/>
            <person name="Hauser L."/>
            <person name="Markowitz V."/>
            <person name="Cheng J.-F."/>
            <person name="Hugenholtz P."/>
            <person name="Woyke T."/>
            <person name="Wu D."/>
            <person name="Spring S."/>
            <person name="Brambilla E."/>
            <person name="Klenk H.-P."/>
            <person name="Eisen J.A."/>
        </authorList>
    </citation>
    <scope>NUCLEOTIDE SEQUENCE [LARGE SCALE GENOMIC DNA]</scope>
    <source>
        <strain evidence="3 4">DSM 13497</strain>
    </source>
</reference>
<dbReference type="KEGG" id="caby:Cabys_3266"/>
<evidence type="ECO:0000313" key="4">
    <source>
        <dbReference type="Proteomes" id="UP000004671"/>
    </source>
</evidence>
<keyword evidence="4" id="KW-1185">Reference proteome</keyword>
<evidence type="ECO:0000313" key="2">
    <source>
        <dbReference type="EMBL" id="APF20014.1"/>
    </source>
</evidence>
<dbReference type="EMBL" id="CM001402">
    <property type="protein sequence ID" value="EHO40095.1"/>
    <property type="molecule type" value="Genomic_DNA"/>
</dbReference>
<proteinExistence type="predicted"/>
<feature type="transmembrane region" description="Helical" evidence="1">
    <location>
        <begin position="55"/>
        <end position="76"/>
    </location>
</feature>
<dbReference type="PaxDb" id="880073-Calab_0450"/>
<organism evidence="3 4">
    <name type="scientific">Caldithrix abyssi DSM 13497</name>
    <dbReference type="NCBI Taxonomy" id="880073"/>
    <lineage>
        <taxon>Bacteria</taxon>
        <taxon>Pseudomonadati</taxon>
        <taxon>Calditrichota</taxon>
        <taxon>Calditrichia</taxon>
        <taxon>Calditrichales</taxon>
        <taxon>Calditrichaceae</taxon>
        <taxon>Caldithrix</taxon>
    </lineage>
</organism>
<name>H1XR01_CALAY</name>
<feature type="transmembrane region" description="Helical" evidence="1">
    <location>
        <begin position="107"/>
        <end position="124"/>
    </location>
</feature>
<feature type="transmembrane region" description="Helical" evidence="1">
    <location>
        <begin position="30"/>
        <end position="48"/>
    </location>
</feature>
<keyword evidence="1" id="KW-0472">Membrane</keyword>
<protein>
    <recommendedName>
        <fullName evidence="6">DUF5668 domain-containing protein</fullName>
    </recommendedName>
</protein>
<dbReference type="InParanoid" id="H1XR01"/>
<dbReference type="AlphaFoldDB" id="H1XR01"/>
<keyword evidence="1" id="KW-0812">Transmembrane</keyword>
<dbReference type="OrthoDB" id="2695971at2"/>
<dbReference type="Proteomes" id="UP000004671">
    <property type="component" value="Chromosome"/>
</dbReference>
<dbReference type="EMBL" id="CP018099">
    <property type="protein sequence ID" value="APF20014.1"/>
    <property type="molecule type" value="Genomic_DNA"/>
</dbReference>
<dbReference type="STRING" id="880073.Cabys_3266"/>
<accession>H1XR01</accession>
<reference evidence="2 5" key="2">
    <citation type="submission" date="2016-11" db="EMBL/GenBank/DDBJ databases">
        <title>Genomic analysis of Caldithrix abyssi and proposal of a novel bacterial phylum Caldithrichaeota.</title>
        <authorList>
            <person name="Kublanov I."/>
            <person name="Sigalova O."/>
            <person name="Gavrilov S."/>
            <person name="Lebedinsky A."/>
            <person name="Ivanova N."/>
            <person name="Daum C."/>
            <person name="Reddy T."/>
            <person name="Klenk H.P."/>
            <person name="Goker M."/>
            <person name="Reva O."/>
            <person name="Miroshnichenko M."/>
            <person name="Kyprides N."/>
            <person name="Woyke T."/>
            <person name="Gelfand M."/>
        </authorList>
    </citation>
    <scope>NUCLEOTIDE SEQUENCE [LARGE SCALE GENOMIC DNA]</scope>
    <source>
        <strain evidence="2 5">LF13</strain>
    </source>
</reference>
<feature type="transmembrane region" description="Helical" evidence="1">
    <location>
        <begin position="130"/>
        <end position="146"/>
    </location>
</feature>
<sequence precursor="true">MLFEKKYLSWLFIFFGLVFALDNFNVLRLHWALYIILAGLLFLLVYFLKRELTFFLLPGVMLTVYGFLFMYCALSQWQNMSLLWPVLFLAPGLGFMLLYFLQKRETYFLVPGGLLLLFGLLFFLRRLTVIKYWPLLLMGIGIALLIRHHVTKT</sequence>
<keyword evidence="1" id="KW-1133">Transmembrane helix</keyword>
<dbReference type="Proteomes" id="UP000183868">
    <property type="component" value="Chromosome"/>
</dbReference>